<keyword evidence="7" id="KW-0812">Transmembrane</keyword>
<dbReference type="InterPro" id="IPR045584">
    <property type="entry name" value="Pilin-like"/>
</dbReference>
<dbReference type="InterPro" id="IPR010055">
    <property type="entry name" value="T2SS_protein-GspJ"/>
</dbReference>
<evidence type="ECO:0000313" key="11">
    <source>
        <dbReference type="Proteomes" id="UP000010809"/>
    </source>
</evidence>
<evidence type="ECO:0000256" key="4">
    <source>
        <dbReference type="ARBA" id="ARBA00022475"/>
    </source>
</evidence>
<dbReference type="InterPro" id="IPR051621">
    <property type="entry name" value="T2SS_protein_J"/>
</dbReference>
<dbReference type="EMBL" id="CP003989">
    <property type="protein sequence ID" value="AGA35461.1"/>
    <property type="molecule type" value="Genomic_DNA"/>
</dbReference>
<dbReference type="GO" id="GO:0005886">
    <property type="term" value="C:plasma membrane"/>
    <property type="evidence" value="ECO:0007669"/>
    <property type="project" value="UniProtKB-SubCell"/>
</dbReference>
<keyword evidence="4" id="KW-1003">Cell membrane</keyword>
<sequence>MNRRRARGFTLLELLIAVAVFAVVSAVAYGGLQAVLTSDAQTRLRGGMLAELQITLAVLERDLRQVAAIDLRDRFGDRQAPLRYSPLATDPELELVRTGNGGTRRLRRVAWRATEEGLERRIWEVVDPGDDQEPLARIFLATQDRDGVREAPGLELRFVVSGPRGEEVLDAWPPLRAIENPAALPALVEVVLDVPGLGRIERHLSLPDGS</sequence>
<protein>
    <recommendedName>
        <fullName evidence="3">Type II secretion system protein J</fullName>
    </recommendedName>
</protein>
<evidence type="ECO:0000256" key="7">
    <source>
        <dbReference type="ARBA" id="ARBA00022692"/>
    </source>
</evidence>
<reference evidence="10" key="1">
    <citation type="submission" date="2015-12" db="EMBL/GenBank/DDBJ databases">
        <authorList>
            <person name="Tikhonova T.V."/>
            <person name="Pavlov A.R."/>
            <person name="Beletsky A.V."/>
            <person name="Mardanov A.V."/>
            <person name="Sorokin D.Y."/>
            <person name="Ravin N.V."/>
            <person name="Popov V.O."/>
        </authorList>
    </citation>
    <scope>NUCLEOTIDE SEQUENCE</scope>
    <source>
        <strain evidence="10">DSM 14787</strain>
    </source>
</reference>
<dbReference type="PANTHER" id="PTHR39583">
    <property type="entry name" value="TYPE II SECRETION SYSTEM PROTEIN J-RELATED"/>
    <property type="match status" value="1"/>
</dbReference>
<dbReference type="NCBIfam" id="TIGR01711">
    <property type="entry name" value="gspJ"/>
    <property type="match status" value="1"/>
</dbReference>
<keyword evidence="5" id="KW-0488">Methylation</keyword>
<dbReference type="OrthoDB" id="9794345at2"/>
<evidence type="ECO:0000256" key="9">
    <source>
        <dbReference type="ARBA" id="ARBA00023136"/>
    </source>
</evidence>
<keyword evidence="11" id="KW-1185">Reference proteome</keyword>
<evidence type="ECO:0000256" key="8">
    <source>
        <dbReference type="ARBA" id="ARBA00022989"/>
    </source>
</evidence>
<evidence type="ECO:0000256" key="3">
    <source>
        <dbReference type="ARBA" id="ARBA00021539"/>
    </source>
</evidence>
<dbReference type="eggNOG" id="COG4795">
    <property type="taxonomic scope" value="Bacteria"/>
</dbReference>
<gene>
    <name evidence="10" type="primary">xcpW [H]</name>
    <name evidence="10" type="ordered locus">TVNIR_3837</name>
</gene>
<dbReference type="HOGENOM" id="CLU_093850_1_2_6"/>
<dbReference type="GO" id="GO:0015627">
    <property type="term" value="C:type II protein secretion system complex"/>
    <property type="evidence" value="ECO:0007669"/>
    <property type="project" value="InterPro"/>
</dbReference>
<dbReference type="InterPro" id="IPR012902">
    <property type="entry name" value="N_methyl_site"/>
</dbReference>
<dbReference type="Gene3D" id="3.10.610.10">
    <property type="entry name" value="GSPII I/J protein-like"/>
    <property type="match status" value="1"/>
</dbReference>
<dbReference type="RefSeq" id="WP_015260553.1">
    <property type="nucleotide sequence ID" value="NC_019902.2"/>
</dbReference>
<dbReference type="Pfam" id="PF11612">
    <property type="entry name" value="T2SSJ"/>
    <property type="match status" value="1"/>
</dbReference>
<comment type="subcellular location">
    <subcellularLocation>
        <location evidence="1">Cell inner membrane</location>
        <topology evidence="1">Single-pass membrane protein</topology>
    </subcellularLocation>
</comment>
<organism evidence="10 11">
    <name type="scientific">Thioalkalivibrio nitratireducens (strain DSM 14787 / UNIQEM 213 / ALEN2)</name>
    <dbReference type="NCBI Taxonomy" id="1255043"/>
    <lineage>
        <taxon>Bacteria</taxon>
        <taxon>Pseudomonadati</taxon>
        <taxon>Pseudomonadota</taxon>
        <taxon>Gammaproteobacteria</taxon>
        <taxon>Chromatiales</taxon>
        <taxon>Ectothiorhodospiraceae</taxon>
        <taxon>Thioalkalivibrio</taxon>
    </lineage>
</organism>
<dbReference type="PROSITE" id="PS00409">
    <property type="entry name" value="PROKAR_NTER_METHYL"/>
    <property type="match status" value="1"/>
</dbReference>
<dbReference type="SUPFAM" id="SSF54523">
    <property type="entry name" value="Pili subunits"/>
    <property type="match status" value="1"/>
</dbReference>
<name>L0E470_THIND</name>
<dbReference type="PATRIC" id="fig|1255043.3.peg.3872"/>
<dbReference type="GO" id="GO:0015628">
    <property type="term" value="P:protein secretion by the type II secretion system"/>
    <property type="evidence" value="ECO:0007669"/>
    <property type="project" value="InterPro"/>
</dbReference>
<evidence type="ECO:0000256" key="1">
    <source>
        <dbReference type="ARBA" id="ARBA00004377"/>
    </source>
</evidence>
<accession>L0E470</accession>
<evidence type="ECO:0000256" key="6">
    <source>
        <dbReference type="ARBA" id="ARBA00022519"/>
    </source>
</evidence>
<dbReference type="KEGG" id="tni:TVNIR_3837"/>
<dbReference type="NCBIfam" id="TIGR02532">
    <property type="entry name" value="IV_pilin_GFxxxE"/>
    <property type="match status" value="1"/>
</dbReference>
<dbReference type="Proteomes" id="UP000010809">
    <property type="component" value="Chromosome"/>
</dbReference>
<keyword evidence="9" id="KW-0472">Membrane</keyword>
<keyword evidence="6" id="KW-0997">Cell inner membrane</keyword>
<comment type="similarity">
    <text evidence="2">Belongs to the GSP J family.</text>
</comment>
<dbReference type="AlphaFoldDB" id="L0E470"/>
<dbReference type="PANTHER" id="PTHR39583:SF2">
    <property type="entry name" value="TYPE II SECRETION SYSTEM PROTEIN J"/>
    <property type="match status" value="1"/>
</dbReference>
<evidence type="ECO:0000256" key="5">
    <source>
        <dbReference type="ARBA" id="ARBA00022481"/>
    </source>
</evidence>
<dbReference type="Pfam" id="PF07963">
    <property type="entry name" value="N_methyl"/>
    <property type="match status" value="1"/>
</dbReference>
<evidence type="ECO:0000256" key="2">
    <source>
        <dbReference type="ARBA" id="ARBA00011084"/>
    </source>
</evidence>
<proteinExistence type="inferred from homology"/>
<evidence type="ECO:0000313" key="10">
    <source>
        <dbReference type="EMBL" id="AGA35461.1"/>
    </source>
</evidence>
<keyword evidence="8" id="KW-1133">Transmembrane helix</keyword>
<dbReference type="STRING" id="1255043.TVNIR_3837"/>